<dbReference type="Pfam" id="PF04657">
    <property type="entry name" value="DMT_YdcZ"/>
    <property type="match status" value="2"/>
</dbReference>
<evidence type="ECO:0000313" key="2">
    <source>
        <dbReference type="EMBL" id="MDJ1371436.1"/>
    </source>
</evidence>
<keyword evidence="3" id="KW-1185">Reference proteome</keyword>
<evidence type="ECO:0008006" key="4">
    <source>
        <dbReference type="Google" id="ProtNLM"/>
    </source>
</evidence>
<feature type="transmembrane region" description="Helical" evidence="1">
    <location>
        <begin position="165"/>
        <end position="191"/>
    </location>
</feature>
<reference evidence="2" key="1">
    <citation type="submission" date="2018-03" db="EMBL/GenBank/DDBJ databases">
        <authorList>
            <person name="Nunes O.C."/>
            <person name="Lopes A.R."/>
            <person name="Froufe H."/>
            <person name="Munoz-Merida A."/>
            <person name="Barroso C."/>
            <person name="Egas C."/>
        </authorList>
    </citation>
    <scope>NUCLEOTIDE SEQUENCE</scope>
    <source>
        <strain evidence="2">ON4</strain>
    </source>
</reference>
<protein>
    <recommendedName>
        <fullName evidence="4">EamA-like transporter family protein</fullName>
    </recommendedName>
</protein>
<sequence>MTATKPWLRSLLLILTVLMGVGSATQSRINGSLAAAIGSGPHAAAISFGTGLIILAVITLFRKDARQGMVRIATAVTRRELPWWGLLGGACGASFVLMQGIAVPYLGVAVLMTSMVVGQLLGSLAVDHFGWLGAPEQRISWLRGIGAGLAILAVVLIGIDAGMDLGSIGLMVFAAVAGFLLALQLGITGTVRSFARDSISPSLLNFLVGFVILAVAALVSSAAGWVEFTGFPSEWWLYLGGPIGVIYLFLVASVVRTIGVFVLSLALVGGQLLGSLILDLAFGHASWMLAIGAAIAFVGITVAHLGARRG</sequence>
<dbReference type="InterPro" id="IPR006750">
    <property type="entry name" value="YdcZ"/>
</dbReference>
<accession>A0ABT7C874</accession>
<feature type="transmembrane region" description="Helical" evidence="1">
    <location>
        <begin position="108"/>
        <end position="129"/>
    </location>
</feature>
<gene>
    <name evidence="2" type="ORF">C7K25_08655</name>
</gene>
<dbReference type="PANTHER" id="PTHR34821:SF2">
    <property type="entry name" value="INNER MEMBRANE PROTEIN YDCZ"/>
    <property type="match status" value="1"/>
</dbReference>
<feature type="transmembrane region" description="Helical" evidence="1">
    <location>
        <begin position="203"/>
        <end position="223"/>
    </location>
</feature>
<reference evidence="2" key="2">
    <citation type="journal article" date="2022" name="Sci. Rep.">
        <title>In silico prediction of the enzymes involved in the degradation of the herbicide molinate by Gulosibacter molinativorax ON4T.</title>
        <authorList>
            <person name="Lopes A.R."/>
            <person name="Bunin E."/>
            <person name="Viana A.T."/>
            <person name="Froufe H."/>
            <person name="Munoz-Merida A."/>
            <person name="Pinho D."/>
            <person name="Figueiredo J."/>
            <person name="Barroso C."/>
            <person name="Vaz-Moreira I."/>
            <person name="Bellanger X."/>
            <person name="Egas C."/>
            <person name="Nunes O.C."/>
        </authorList>
    </citation>
    <scope>NUCLEOTIDE SEQUENCE</scope>
    <source>
        <strain evidence="2">ON4</strain>
    </source>
</reference>
<feature type="transmembrane region" description="Helical" evidence="1">
    <location>
        <begin position="141"/>
        <end position="159"/>
    </location>
</feature>
<evidence type="ECO:0000256" key="1">
    <source>
        <dbReference type="SAM" id="Phobius"/>
    </source>
</evidence>
<keyword evidence="1" id="KW-1133">Transmembrane helix</keyword>
<feature type="transmembrane region" description="Helical" evidence="1">
    <location>
        <begin position="260"/>
        <end position="281"/>
    </location>
</feature>
<evidence type="ECO:0000313" key="3">
    <source>
        <dbReference type="Proteomes" id="UP001170379"/>
    </source>
</evidence>
<comment type="caution">
    <text evidence="2">The sequence shown here is derived from an EMBL/GenBank/DDBJ whole genome shotgun (WGS) entry which is preliminary data.</text>
</comment>
<feature type="transmembrane region" description="Helical" evidence="1">
    <location>
        <begin position="287"/>
        <end position="307"/>
    </location>
</feature>
<dbReference type="PANTHER" id="PTHR34821">
    <property type="entry name" value="INNER MEMBRANE PROTEIN YDCZ"/>
    <property type="match status" value="1"/>
</dbReference>
<proteinExistence type="predicted"/>
<name>A0ABT7C874_9MICO</name>
<feature type="transmembrane region" description="Helical" evidence="1">
    <location>
        <begin position="44"/>
        <end position="61"/>
    </location>
</feature>
<organism evidence="2 3">
    <name type="scientific">Gulosibacter molinativorax</name>
    <dbReference type="NCBI Taxonomy" id="256821"/>
    <lineage>
        <taxon>Bacteria</taxon>
        <taxon>Bacillati</taxon>
        <taxon>Actinomycetota</taxon>
        <taxon>Actinomycetes</taxon>
        <taxon>Micrococcales</taxon>
        <taxon>Microbacteriaceae</taxon>
        <taxon>Gulosibacter</taxon>
    </lineage>
</organism>
<dbReference type="Proteomes" id="UP001170379">
    <property type="component" value="Unassembled WGS sequence"/>
</dbReference>
<dbReference type="EMBL" id="PXVD01000012">
    <property type="protein sequence ID" value="MDJ1371436.1"/>
    <property type="molecule type" value="Genomic_DNA"/>
</dbReference>
<keyword evidence="1" id="KW-0472">Membrane</keyword>
<keyword evidence="1" id="KW-0812">Transmembrane</keyword>
<feature type="transmembrane region" description="Helical" evidence="1">
    <location>
        <begin position="235"/>
        <end position="255"/>
    </location>
</feature>
<feature type="transmembrane region" description="Helical" evidence="1">
    <location>
        <begin position="81"/>
        <end position="102"/>
    </location>
</feature>